<organism evidence="2 3">
    <name type="scientific">Rhynchosporium secalis</name>
    <name type="common">Barley scald fungus</name>
    <dbReference type="NCBI Taxonomy" id="38038"/>
    <lineage>
        <taxon>Eukaryota</taxon>
        <taxon>Fungi</taxon>
        <taxon>Dikarya</taxon>
        <taxon>Ascomycota</taxon>
        <taxon>Pezizomycotina</taxon>
        <taxon>Leotiomycetes</taxon>
        <taxon>Helotiales</taxon>
        <taxon>Ploettnerulaceae</taxon>
        <taxon>Rhynchosporium</taxon>
    </lineage>
</organism>
<dbReference type="Proteomes" id="UP000177625">
    <property type="component" value="Unassembled WGS sequence"/>
</dbReference>
<dbReference type="PANTHER" id="PTHR46599">
    <property type="entry name" value="PIGGYBAC TRANSPOSABLE ELEMENT-DERIVED PROTEIN 4"/>
    <property type="match status" value="1"/>
</dbReference>
<gene>
    <name evidence="2" type="ORF">RSE6_04384</name>
</gene>
<protein>
    <recommendedName>
        <fullName evidence="1">PiggyBac transposable element-derived protein domain-containing protein</fullName>
    </recommendedName>
</protein>
<evidence type="ECO:0000313" key="2">
    <source>
        <dbReference type="EMBL" id="CZT44247.1"/>
    </source>
</evidence>
<dbReference type="Pfam" id="PF13843">
    <property type="entry name" value="DDE_Tnp_1_7"/>
    <property type="match status" value="1"/>
</dbReference>
<evidence type="ECO:0000259" key="1">
    <source>
        <dbReference type="Pfam" id="PF13843"/>
    </source>
</evidence>
<feature type="domain" description="PiggyBac transposable element-derived protein" evidence="1">
    <location>
        <begin position="12"/>
        <end position="255"/>
    </location>
</feature>
<dbReference type="EMBL" id="FJVC01000163">
    <property type="protein sequence ID" value="CZT44247.1"/>
    <property type="molecule type" value="Genomic_DNA"/>
</dbReference>
<keyword evidence="3" id="KW-1185">Reference proteome</keyword>
<dbReference type="AlphaFoldDB" id="A0A1E1M570"/>
<reference evidence="3" key="1">
    <citation type="submission" date="2016-03" db="EMBL/GenBank/DDBJ databases">
        <authorList>
            <person name="Guldener U."/>
        </authorList>
    </citation>
    <scope>NUCLEOTIDE SEQUENCE [LARGE SCALE GENOMIC DNA]</scope>
</reference>
<dbReference type="InterPro" id="IPR029526">
    <property type="entry name" value="PGBD"/>
</dbReference>
<accession>A0A1E1M570</accession>
<dbReference type="PANTHER" id="PTHR46599:SF3">
    <property type="entry name" value="PIGGYBAC TRANSPOSABLE ELEMENT-DERIVED PROTEIN 4"/>
    <property type="match status" value="1"/>
</dbReference>
<sequence length="301" mass="34002">MRFRLAGADAEGPYERVFILSDYIQAVNLSVWTPGRDIAVDEMMIRYEGRAKETTTIPGKPTPTGYKVWGVAQQGFLLCWNWHRPGKDFGLAVVLSLLERLPLPAEGFGYHVFLDNLFISTKFALYARTRSFGVTGTCRINAGIIKDLLALKKHDDKDVIPWGIVYCYTTTDGLVSQVGWKDQAFVIMISTLFSGYKAKTERLRKRPKETSSKAKTSRAPFQGQPQAMLYIPIIADCYNYGMGAVDEFDHLIAQNAGLRHIERGGHQAIEHWELRTVLSNSYVLALRVNVPLPRRPINFRS</sequence>
<proteinExistence type="predicted"/>
<evidence type="ECO:0000313" key="3">
    <source>
        <dbReference type="Proteomes" id="UP000177625"/>
    </source>
</evidence>
<name>A0A1E1M570_RHYSE</name>